<dbReference type="STRING" id="211165.GCA_000317285_02871"/>
<keyword evidence="3" id="KW-1003">Cell membrane</keyword>
<name>A0A3S0ZKB8_CHLFR</name>
<dbReference type="PIRSF" id="PIRSF031773">
    <property type="entry name" value="DevC"/>
    <property type="match status" value="1"/>
</dbReference>
<dbReference type="InterPro" id="IPR003838">
    <property type="entry name" value="ABC3_permease_C"/>
</dbReference>
<keyword evidence="5 7" id="KW-1133">Transmembrane helix</keyword>
<gene>
    <name evidence="9" type="ORF">PCC6912_64560</name>
</gene>
<reference evidence="9 10" key="1">
    <citation type="journal article" date="2019" name="Genome Biol. Evol.">
        <title>Day and night: Metabolic profiles and evolutionary relationships of six axenic non-marine cyanobacteria.</title>
        <authorList>
            <person name="Will S.E."/>
            <person name="Henke P."/>
            <person name="Boedeker C."/>
            <person name="Huang S."/>
            <person name="Brinkmann H."/>
            <person name="Rohde M."/>
            <person name="Jarek M."/>
            <person name="Friedl T."/>
            <person name="Seufert S."/>
            <person name="Schumacher M."/>
            <person name="Overmann J."/>
            <person name="Neumann-Schaal M."/>
            <person name="Petersen J."/>
        </authorList>
    </citation>
    <scope>NUCLEOTIDE SEQUENCE [LARGE SCALE GENOMIC DNA]</scope>
    <source>
        <strain evidence="9 10">PCC 6912</strain>
    </source>
</reference>
<feature type="domain" description="ABC3 transporter permease C-terminal" evidence="8">
    <location>
        <begin position="253"/>
        <end position="365"/>
    </location>
</feature>
<evidence type="ECO:0000256" key="5">
    <source>
        <dbReference type="ARBA" id="ARBA00022989"/>
    </source>
</evidence>
<organism evidence="9 10">
    <name type="scientific">Chlorogloeopsis fritschii PCC 6912</name>
    <dbReference type="NCBI Taxonomy" id="211165"/>
    <lineage>
        <taxon>Bacteria</taxon>
        <taxon>Bacillati</taxon>
        <taxon>Cyanobacteriota</taxon>
        <taxon>Cyanophyceae</taxon>
        <taxon>Nostocales</taxon>
        <taxon>Chlorogloeopsidaceae</taxon>
        <taxon>Chlorogloeopsis</taxon>
    </lineage>
</organism>
<feature type="transmembrane region" description="Helical" evidence="7">
    <location>
        <begin position="247"/>
        <end position="271"/>
    </location>
</feature>
<protein>
    <submittedName>
        <fullName evidence="9">ABC transporter</fullName>
    </submittedName>
</protein>
<dbReference type="InterPro" id="IPR005891">
    <property type="entry name" value="DevC"/>
</dbReference>
<sequence length="370" mass="41329">MTLSGIAFIVILLFVQLGVQDALYTSATYLHQNLRGDLFLISSQYNSLTSQHSFPRPRLYQALGFKGVETVIPLYLQFAKLKNPIDGRKFPIYVIAFDPGKPILNLAEVNQSLQSIQLPDVVLFDRLSRFEFGPIAEKFEQGKLVIIEIFGYNKSIGYRVKVGGLFTQGPSFGVDGNLIMSYSTFLRTFQERRAGEIDIGLVILKPGADIQQVSANLSAYLPKDVKIFNRQEFITFEKDFWSRRTPIGFVFSLMVTMGFAIGIAVVYQILYSNISNHLAEYATLKAIGFKNNYLLGVVFQQSLVLAFLGYIPGFAITLEIYNLANNVTNLPVFMSVDKALIVLIATILMCSISGLFAMNKLRAADPADIF</sequence>
<dbReference type="PANTHER" id="PTHR43738:SF1">
    <property type="entry name" value="HEMIN TRANSPORT SYSTEM PERMEASE PROTEIN HRTB-RELATED"/>
    <property type="match status" value="1"/>
</dbReference>
<dbReference type="InterPro" id="IPR051125">
    <property type="entry name" value="ABC-4/HrtB_transporter"/>
</dbReference>
<dbReference type="NCBIfam" id="TIGR01185">
    <property type="entry name" value="devC"/>
    <property type="match status" value="1"/>
</dbReference>
<comment type="subcellular location">
    <subcellularLocation>
        <location evidence="1">Cell membrane</location>
        <topology evidence="1">Multi-pass membrane protein</topology>
    </subcellularLocation>
</comment>
<evidence type="ECO:0000256" key="6">
    <source>
        <dbReference type="ARBA" id="ARBA00023136"/>
    </source>
</evidence>
<keyword evidence="6 7" id="KW-0472">Membrane</keyword>
<dbReference type="GO" id="GO:0005886">
    <property type="term" value="C:plasma membrane"/>
    <property type="evidence" value="ECO:0007669"/>
    <property type="project" value="UniProtKB-SubCell"/>
</dbReference>
<evidence type="ECO:0000256" key="4">
    <source>
        <dbReference type="ARBA" id="ARBA00022692"/>
    </source>
</evidence>
<dbReference type="PANTHER" id="PTHR43738">
    <property type="entry name" value="ABC TRANSPORTER, MEMBRANE PROTEIN"/>
    <property type="match status" value="1"/>
</dbReference>
<evidence type="ECO:0000256" key="1">
    <source>
        <dbReference type="ARBA" id="ARBA00004651"/>
    </source>
</evidence>
<feature type="transmembrane region" description="Helical" evidence="7">
    <location>
        <begin position="292"/>
        <end position="318"/>
    </location>
</feature>
<evidence type="ECO:0000256" key="2">
    <source>
        <dbReference type="ARBA" id="ARBA00022448"/>
    </source>
</evidence>
<comment type="caution">
    <text evidence="9">The sequence shown here is derived from an EMBL/GenBank/DDBJ whole genome shotgun (WGS) entry which is preliminary data.</text>
</comment>
<dbReference type="Pfam" id="PF02687">
    <property type="entry name" value="FtsX"/>
    <property type="match status" value="1"/>
</dbReference>
<proteinExistence type="predicted"/>
<accession>A0A3S0ZKB8</accession>
<dbReference type="Proteomes" id="UP000268857">
    <property type="component" value="Unassembled WGS sequence"/>
</dbReference>
<dbReference type="EMBL" id="RSCJ01000055">
    <property type="protein sequence ID" value="RUR72188.1"/>
    <property type="molecule type" value="Genomic_DNA"/>
</dbReference>
<evidence type="ECO:0000256" key="7">
    <source>
        <dbReference type="SAM" id="Phobius"/>
    </source>
</evidence>
<keyword evidence="10" id="KW-1185">Reference proteome</keyword>
<feature type="transmembrane region" description="Helical" evidence="7">
    <location>
        <begin position="338"/>
        <end position="358"/>
    </location>
</feature>
<keyword evidence="2" id="KW-0813">Transport</keyword>
<evidence type="ECO:0000313" key="9">
    <source>
        <dbReference type="EMBL" id="RUR72188.1"/>
    </source>
</evidence>
<dbReference type="AlphaFoldDB" id="A0A3S0ZKB8"/>
<evidence type="ECO:0000256" key="3">
    <source>
        <dbReference type="ARBA" id="ARBA00022475"/>
    </source>
</evidence>
<evidence type="ECO:0000259" key="8">
    <source>
        <dbReference type="Pfam" id="PF02687"/>
    </source>
</evidence>
<keyword evidence="4 7" id="KW-0812">Transmembrane</keyword>
<evidence type="ECO:0000313" key="10">
    <source>
        <dbReference type="Proteomes" id="UP000268857"/>
    </source>
</evidence>